<gene>
    <name evidence="1" type="ORF">AB0E61_10435</name>
</gene>
<organism evidence="1 2">
    <name type="scientific">Streptomyces catenulae</name>
    <dbReference type="NCBI Taxonomy" id="66875"/>
    <lineage>
        <taxon>Bacteria</taxon>
        <taxon>Bacillati</taxon>
        <taxon>Actinomycetota</taxon>
        <taxon>Actinomycetes</taxon>
        <taxon>Kitasatosporales</taxon>
        <taxon>Streptomycetaceae</taxon>
        <taxon>Streptomyces</taxon>
    </lineage>
</organism>
<reference evidence="1 2" key="1">
    <citation type="submission" date="2024-06" db="EMBL/GenBank/DDBJ databases">
        <title>The Natural Products Discovery Center: Release of the First 8490 Sequenced Strains for Exploring Actinobacteria Biosynthetic Diversity.</title>
        <authorList>
            <person name="Kalkreuter E."/>
            <person name="Kautsar S.A."/>
            <person name="Yang D."/>
            <person name="Bader C.D."/>
            <person name="Teijaro C.N."/>
            <person name="Fluegel L."/>
            <person name="Davis C.M."/>
            <person name="Simpson J.R."/>
            <person name="Lauterbach L."/>
            <person name="Steele A.D."/>
            <person name="Gui C."/>
            <person name="Meng S."/>
            <person name="Li G."/>
            <person name="Viehrig K."/>
            <person name="Ye F."/>
            <person name="Su P."/>
            <person name="Kiefer A.F."/>
            <person name="Nichols A."/>
            <person name="Cepeda A.J."/>
            <person name="Yan W."/>
            <person name="Fan B."/>
            <person name="Jiang Y."/>
            <person name="Adhikari A."/>
            <person name="Zheng C.-J."/>
            <person name="Schuster L."/>
            <person name="Cowan T.M."/>
            <person name="Smanski M.J."/>
            <person name="Chevrette M.G."/>
            <person name="De Carvalho L.P.S."/>
            <person name="Shen B."/>
        </authorList>
    </citation>
    <scope>NUCLEOTIDE SEQUENCE [LARGE SCALE GENOMIC DNA]</scope>
    <source>
        <strain evidence="1 2">NPDC033039</strain>
    </source>
</reference>
<sequence length="61" mass="6433">MTVDPVLALIALLAAVAVVLLARHAGRRSPGPLCARRPATVRDACSTRCPACTALKKESHR</sequence>
<evidence type="ECO:0000313" key="2">
    <source>
        <dbReference type="Proteomes" id="UP001550853"/>
    </source>
</evidence>
<keyword evidence="2" id="KW-1185">Reference proteome</keyword>
<comment type="caution">
    <text evidence="1">The sequence shown here is derived from an EMBL/GenBank/DDBJ whole genome shotgun (WGS) entry which is preliminary data.</text>
</comment>
<accession>A0ABV2YXN0</accession>
<dbReference type="Proteomes" id="UP001550853">
    <property type="component" value="Unassembled WGS sequence"/>
</dbReference>
<name>A0ABV2YXN0_9ACTN</name>
<dbReference type="RefSeq" id="WP_030284435.1">
    <property type="nucleotide sequence ID" value="NZ_JBEZVI010000006.1"/>
</dbReference>
<protein>
    <recommendedName>
        <fullName evidence="3">FeoB-associated Cys-rich membrane protein</fullName>
    </recommendedName>
</protein>
<evidence type="ECO:0008006" key="3">
    <source>
        <dbReference type="Google" id="ProtNLM"/>
    </source>
</evidence>
<proteinExistence type="predicted"/>
<dbReference type="EMBL" id="JBEZVI010000006">
    <property type="protein sequence ID" value="MEU3710508.1"/>
    <property type="molecule type" value="Genomic_DNA"/>
</dbReference>
<evidence type="ECO:0000313" key="1">
    <source>
        <dbReference type="EMBL" id="MEU3710508.1"/>
    </source>
</evidence>